<dbReference type="RefSeq" id="WP_004818415.1">
    <property type="nucleotide sequence ID" value="NZ_AEXN01000039.1"/>
</dbReference>
<feature type="domain" description="Peptidase S8/S53" evidence="1">
    <location>
        <begin position="68"/>
        <end position="151"/>
    </location>
</feature>
<dbReference type="GO" id="GO:0006508">
    <property type="term" value="P:proteolysis"/>
    <property type="evidence" value="ECO:0007669"/>
    <property type="project" value="InterPro"/>
</dbReference>
<proteinExistence type="predicted"/>
<sequence length="339" mass="39143">MKSKVKIGVIDTDGSYNDINFSKCNISKLNKTIKFRYINNEDIKLSHSECVILSILKENSDVEILLENIINIKNNNTLNDICKSIVKLINMDVDIILLSLGVENKNDVSELFNVCQLAIERNVIIVAAHSNNNITAYPASFNNVIGIKSKDIKSNKFFEYDHVDNDIRFNIKDSSFYHINNRIKKGLVVGNSFLAGTFVGILSNYCVNLKKTNLVNLISDIEKSIGNSRCIKINNEHQILYFYKYLSLKELQVISSKGYVLFKGENNSLINLGRYYSKSNVDNIFFNEFISKKYLIDLIEKIILNKKIDNIYTRYPIFNFFEREQIYSKDRITIKQFIL</sequence>
<accession>F0H2Q9</accession>
<gene>
    <name evidence="2" type="ORF">HMPREF9246_0358</name>
</gene>
<dbReference type="GO" id="GO:0004252">
    <property type="term" value="F:serine-type endopeptidase activity"/>
    <property type="evidence" value="ECO:0007669"/>
    <property type="project" value="InterPro"/>
</dbReference>
<dbReference type="SUPFAM" id="SSF52743">
    <property type="entry name" value="Subtilisin-like"/>
    <property type="match status" value="1"/>
</dbReference>
<comment type="caution">
    <text evidence="2">The sequence shown here is derived from an EMBL/GenBank/DDBJ whole genome shotgun (WGS) entry which is preliminary data.</text>
</comment>
<evidence type="ECO:0000313" key="3">
    <source>
        <dbReference type="Proteomes" id="UP000005277"/>
    </source>
</evidence>
<dbReference type="Pfam" id="PF00082">
    <property type="entry name" value="Peptidase_S8"/>
    <property type="match status" value="1"/>
</dbReference>
<protein>
    <recommendedName>
        <fullName evidence="1">Peptidase S8/S53 domain-containing protein</fullName>
    </recommendedName>
</protein>
<name>F0H2Q9_9FIRM</name>
<dbReference type="OrthoDB" id="184152at2"/>
<dbReference type="Proteomes" id="UP000005277">
    <property type="component" value="Unassembled WGS sequence"/>
</dbReference>
<dbReference type="InterPro" id="IPR000209">
    <property type="entry name" value="Peptidase_S8/S53_dom"/>
</dbReference>
<dbReference type="Gene3D" id="3.40.50.200">
    <property type="entry name" value="Peptidase S8/S53 domain"/>
    <property type="match status" value="1"/>
</dbReference>
<evidence type="ECO:0000313" key="2">
    <source>
        <dbReference type="EMBL" id="EGC83252.1"/>
    </source>
</evidence>
<dbReference type="InterPro" id="IPR036852">
    <property type="entry name" value="Peptidase_S8/S53_dom_sf"/>
</dbReference>
<reference evidence="2 3" key="1">
    <citation type="submission" date="2011-01" db="EMBL/GenBank/DDBJ databases">
        <authorList>
            <person name="Durkin A.S."/>
            <person name="Madupu R."/>
            <person name="Torralba M."/>
            <person name="Gillis M."/>
            <person name="Methe B."/>
            <person name="Sutton G."/>
            <person name="Nelson K.E."/>
        </authorList>
    </citation>
    <scope>NUCLEOTIDE SEQUENCE [LARGE SCALE GENOMIC DNA]</scope>
    <source>
        <strain evidence="2 3">ACS-025-V-Sch4</strain>
    </source>
</reference>
<dbReference type="AlphaFoldDB" id="F0H2Q9"/>
<dbReference type="EMBL" id="AEXN01000039">
    <property type="protein sequence ID" value="EGC83252.1"/>
    <property type="molecule type" value="Genomic_DNA"/>
</dbReference>
<organism evidence="2 3">
    <name type="scientific">Anaerococcus hydrogenalis ACS-025-V-Sch4</name>
    <dbReference type="NCBI Taxonomy" id="879306"/>
    <lineage>
        <taxon>Bacteria</taxon>
        <taxon>Bacillati</taxon>
        <taxon>Bacillota</taxon>
        <taxon>Tissierellia</taxon>
        <taxon>Tissierellales</taxon>
        <taxon>Peptoniphilaceae</taxon>
        <taxon>Anaerococcus</taxon>
    </lineage>
</organism>
<evidence type="ECO:0000259" key="1">
    <source>
        <dbReference type="Pfam" id="PF00082"/>
    </source>
</evidence>
<keyword evidence="3" id="KW-1185">Reference proteome</keyword>